<dbReference type="SUPFAM" id="SSF48403">
    <property type="entry name" value="Ankyrin repeat"/>
    <property type="match status" value="1"/>
</dbReference>
<dbReference type="EMBL" id="CP012523">
    <property type="protein sequence ID" value="ALC38985.1"/>
    <property type="molecule type" value="Genomic_DNA"/>
</dbReference>
<keyword evidence="2 3" id="KW-0040">ANK repeat</keyword>
<gene>
    <name evidence="5" type="ORF">Dbus_chr2Lg1070</name>
    <name evidence="6" type="ORF">Dbus_chr2Lg1215</name>
</gene>
<dbReference type="SMR" id="A0A0M4EBU8"/>
<evidence type="ECO:0000313" key="6">
    <source>
        <dbReference type="EMBL" id="ALC39130.1"/>
    </source>
</evidence>
<evidence type="ECO:0000256" key="1">
    <source>
        <dbReference type="ARBA" id="ARBA00022737"/>
    </source>
</evidence>
<protein>
    <submittedName>
        <fullName evidence="5">CG5846</fullName>
    </submittedName>
</protein>
<reference evidence="5 7" key="1">
    <citation type="submission" date="2015-08" db="EMBL/GenBank/DDBJ databases">
        <title>Ancestral chromatin configuration constrains chromatin evolution on differentiating sex chromosomes in Drosophila.</title>
        <authorList>
            <person name="Zhou Q."/>
            <person name="Bachtrog D."/>
        </authorList>
    </citation>
    <scope>NUCLEOTIDE SEQUENCE [LARGE SCALE GENOMIC DNA]</scope>
    <source>
        <tissue evidence="5">Whole larvae</tissue>
    </source>
</reference>
<feature type="repeat" description="ANK" evidence="3">
    <location>
        <begin position="151"/>
        <end position="183"/>
    </location>
</feature>
<dbReference type="AlphaFoldDB" id="A0A0M4EBU8"/>
<dbReference type="FunFam" id="1.25.40.20:FF:000332">
    <property type="entry name" value="Ankyrin repeat family A protein"/>
    <property type="match status" value="1"/>
</dbReference>
<evidence type="ECO:0000313" key="7">
    <source>
        <dbReference type="Proteomes" id="UP000494163"/>
    </source>
</evidence>
<dbReference type="Pfam" id="PF00023">
    <property type="entry name" value="Ank"/>
    <property type="match status" value="1"/>
</dbReference>
<dbReference type="PRINTS" id="PR01415">
    <property type="entry name" value="ANKYRIN"/>
</dbReference>
<feature type="compositionally biased region" description="Polar residues" evidence="4">
    <location>
        <begin position="1"/>
        <end position="16"/>
    </location>
</feature>
<dbReference type="Pfam" id="PF12796">
    <property type="entry name" value="Ank_2"/>
    <property type="match status" value="1"/>
</dbReference>
<dbReference type="PROSITE" id="PS50297">
    <property type="entry name" value="ANK_REP_REGION"/>
    <property type="match status" value="2"/>
</dbReference>
<evidence type="ECO:0000256" key="4">
    <source>
        <dbReference type="SAM" id="MobiDB-lite"/>
    </source>
</evidence>
<dbReference type="Proteomes" id="UP000494163">
    <property type="component" value="Chromosome 2L"/>
</dbReference>
<dbReference type="OrthoDB" id="10251692at2759"/>
<evidence type="ECO:0000256" key="2">
    <source>
        <dbReference type="ARBA" id="ARBA00023043"/>
    </source>
</evidence>
<dbReference type="InterPro" id="IPR002110">
    <property type="entry name" value="Ankyrin_rpt"/>
</dbReference>
<evidence type="ECO:0000256" key="3">
    <source>
        <dbReference type="PROSITE-ProRule" id="PRU00023"/>
    </source>
</evidence>
<dbReference type="InterPro" id="IPR050889">
    <property type="entry name" value="Dendritic_Spine_Reg/Scaffold"/>
</dbReference>
<dbReference type="PANTHER" id="PTHR24166">
    <property type="entry name" value="ROLLING PEBBLES, ISOFORM B"/>
    <property type="match status" value="1"/>
</dbReference>
<dbReference type="PROSITE" id="PS50088">
    <property type="entry name" value="ANK_REPEAT"/>
    <property type="match status" value="2"/>
</dbReference>
<dbReference type="STRING" id="30019.A0A0M4EBU8"/>
<dbReference type="EMBL" id="CP012523">
    <property type="protein sequence ID" value="ALC39130.1"/>
    <property type="molecule type" value="Genomic_DNA"/>
</dbReference>
<feature type="repeat" description="ANK" evidence="3">
    <location>
        <begin position="118"/>
        <end position="150"/>
    </location>
</feature>
<dbReference type="Gene3D" id="1.25.40.20">
    <property type="entry name" value="Ankyrin repeat-containing domain"/>
    <property type="match status" value="1"/>
</dbReference>
<evidence type="ECO:0000313" key="5">
    <source>
        <dbReference type="EMBL" id="ALC38985.1"/>
    </source>
</evidence>
<accession>A0A0M4EBU8</accession>
<dbReference type="InterPro" id="IPR036770">
    <property type="entry name" value="Ankyrin_rpt-contain_sf"/>
</dbReference>
<dbReference type="SMART" id="SM00248">
    <property type="entry name" value="ANK"/>
    <property type="match status" value="3"/>
</dbReference>
<organism evidence="5 7">
    <name type="scientific">Drosophila busckii</name>
    <name type="common">Fruit fly</name>
    <dbReference type="NCBI Taxonomy" id="30019"/>
    <lineage>
        <taxon>Eukaryota</taxon>
        <taxon>Metazoa</taxon>
        <taxon>Ecdysozoa</taxon>
        <taxon>Arthropoda</taxon>
        <taxon>Hexapoda</taxon>
        <taxon>Insecta</taxon>
        <taxon>Pterygota</taxon>
        <taxon>Neoptera</taxon>
        <taxon>Endopterygota</taxon>
        <taxon>Diptera</taxon>
        <taxon>Brachycera</taxon>
        <taxon>Muscomorpha</taxon>
        <taxon>Ephydroidea</taxon>
        <taxon>Drosophilidae</taxon>
        <taxon>Drosophila</taxon>
    </lineage>
</organism>
<proteinExistence type="predicted"/>
<keyword evidence="7" id="KW-1185">Reference proteome</keyword>
<keyword evidence="1" id="KW-0677">Repeat</keyword>
<feature type="region of interest" description="Disordered" evidence="4">
    <location>
        <begin position="1"/>
        <end position="48"/>
    </location>
</feature>
<dbReference type="OMA" id="EQYMTAV"/>
<dbReference type="PANTHER" id="PTHR24166:SF48">
    <property type="entry name" value="PROTEIN VAPYRIN"/>
    <property type="match status" value="1"/>
</dbReference>
<name>A0A0M4EBU8_DROBS</name>
<sequence length="253" mass="27140">MQNNRKITALSPTGSMATPIPASLPNNTNSEDDEPRPRPQGSSILLDASSSKRKSAFLPYRPQSTVLTNLQRGNTEATFCPVEVSLSFHERAGQGEITEEQVKTELQRQHHIDFKDAHGFTPLHWAASYGQLAAAHLLLAAGAKVDSLAPDFVTPLLLAAAGGHNEIVRLLLERGASANHMDIVGNTALMYAAAGNHPHTCSELLSRDLDFSATNENGETAYALAVEQGSHLAQTLLEQYMMAVLTTGAFGSI</sequence>